<feature type="compositionally biased region" description="Low complexity" evidence="2">
    <location>
        <begin position="1"/>
        <end position="17"/>
    </location>
</feature>
<feature type="transmembrane region" description="Helical" evidence="3">
    <location>
        <begin position="123"/>
        <end position="141"/>
    </location>
</feature>
<evidence type="ECO:0000256" key="1">
    <source>
        <dbReference type="ARBA" id="ARBA00006068"/>
    </source>
</evidence>
<dbReference type="Gene3D" id="3.40.630.190">
    <property type="entry name" value="LCP protein"/>
    <property type="match status" value="1"/>
</dbReference>
<feature type="region of interest" description="Disordered" evidence="2">
    <location>
        <begin position="1"/>
        <end position="46"/>
    </location>
</feature>
<evidence type="ECO:0000256" key="3">
    <source>
        <dbReference type="SAM" id="Phobius"/>
    </source>
</evidence>
<accession>A0A7J5BYN2</accession>
<evidence type="ECO:0000256" key="2">
    <source>
        <dbReference type="SAM" id="MobiDB-lite"/>
    </source>
</evidence>
<name>A0A7J5BYN2_9MICO</name>
<evidence type="ECO:0000313" key="5">
    <source>
        <dbReference type="EMBL" id="KAB1659465.1"/>
    </source>
</evidence>
<protein>
    <submittedName>
        <fullName evidence="5">LytR family transcriptional regulator</fullName>
    </submittedName>
</protein>
<dbReference type="OrthoDB" id="3573673at2"/>
<comment type="caution">
    <text evidence="5">The sequence shown here is derived from an EMBL/GenBank/DDBJ whole genome shotgun (WGS) entry which is preliminary data.</text>
</comment>
<dbReference type="PANTHER" id="PTHR33392:SF6">
    <property type="entry name" value="POLYISOPRENYL-TEICHOIC ACID--PEPTIDOGLYCAN TEICHOIC ACID TRANSFERASE TAGU"/>
    <property type="match status" value="1"/>
</dbReference>
<feature type="compositionally biased region" description="Low complexity" evidence="2">
    <location>
        <begin position="486"/>
        <end position="497"/>
    </location>
</feature>
<keyword evidence="3" id="KW-0472">Membrane</keyword>
<evidence type="ECO:0000313" key="6">
    <source>
        <dbReference type="Proteomes" id="UP000467240"/>
    </source>
</evidence>
<feature type="region of interest" description="Disordered" evidence="2">
    <location>
        <begin position="479"/>
        <end position="504"/>
    </location>
</feature>
<dbReference type="Pfam" id="PF03816">
    <property type="entry name" value="LytR_cpsA_psr"/>
    <property type="match status" value="1"/>
</dbReference>
<organism evidence="5 6">
    <name type="scientific">Pseudoclavibacter chungangensis</name>
    <dbReference type="NCBI Taxonomy" id="587635"/>
    <lineage>
        <taxon>Bacteria</taxon>
        <taxon>Bacillati</taxon>
        <taxon>Actinomycetota</taxon>
        <taxon>Actinomycetes</taxon>
        <taxon>Micrococcales</taxon>
        <taxon>Microbacteriaceae</taxon>
        <taxon>Pseudoclavibacter</taxon>
    </lineage>
</organism>
<keyword evidence="6" id="KW-1185">Reference proteome</keyword>
<dbReference type="InterPro" id="IPR004474">
    <property type="entry name" value="LytR_CpsA_psr"/>
</dbReference>
<evidence type="ECO:0000259" key="4">
    <source>
        <dbReference type="Pfam" id="PF03816"/>
    </source>
</evidence>
<gene>
    <name evidence="5" type="ORF">F8O01_05935</name>
</gene>
<proteinExistence type="inferred from homology"/>
<dbReference type="InterPro" id="IPR050922">
    <property type="entry name" value="LytR/CpsA/Psr_CW_biosynth"/>
</dbReference>
<comment type="similarity">
    <text evidence="1">Belongs to the LytR/CpsA/Psr (LCP) family.</text>
</comment>
<keyword evidence="3" id="KW-1133">Transmembrane helix</keyword>
<dbReference type="PANTHER" id="PTHR33392">
    <property type="entry name" value="POLYISOPRENYL-TEICHOIC ACID--PEPTIDOGLYCAN TEICHOIC ACID TRANSFERASE TAGU"/>
    <property type="match status" value="1"/>
</dbReference>
<reference evidence="5 6" key="1">
    <citation type="submission" date="2019-09" db="EMBL/GenBank/DDBJ databases">
        <title>Phylogeny of genus Pseudoclavibacter and closely related genus.</title>
        <authorList>
            <person name="Li Y."/>
        </authorList>
    </citation>
    <scope>NUCLEOTIDE SEQUENCE [LARGE SCALE GENOMIC DNA]</scope>
    <source>
        <strain evidence="5 6">DSM 23821</strain>
    </source>
</reference>
<sequence length="504" mass="54505">MPSPCGCSSTRRTTRCSARSEVDRRRPRTPPAPTGRDARDMMTATPSLRTPDTGDARLMTRRAWWLVLGNFVLPGTAQVVAGNRRFGRFMLGLWLTGIVLLVVVGVCALVFRAPILVTATSELGIRAVVLVMWIFIACWFLSQIDALRLTRLIKLDALARPLIAIIAVVLAIVPSIVGLTAGNVANQVASTVHTLFGGDSAGIKWPTDGRINILLLGGDRGADREGLRPDSISVMSFDVLTGRSTTIGIPRNTESFPFADGPMKERYPDGYNDCDVDVCYINSVYTEVQLYHTDLYPDAAAKGSEPGIEATKEAVEGITGLQIHYFALIDMAGFAELIDALGGVTIDVTEKVWLGINDDGSEGWTEPTEYIDVGVQKMDGATALWYARSRYNTTDYARMERQRELQAAIIAEMTPANLASRIGPVTDAVEKLVETDMPEGEAGMVADLLLRSRSQPQTTLELVPPLVDPANPDIDVVQQAIQDSFTADPEPTATTDDGSSDSGG</sequence>
<feature type="domain" description="Cell envelope-related transcriptional attenuator" evidence="4">
    <location>
        <begin position="292"/>
        <end position="413"/>
    </location>
</feature>
<dbReference type="NCBIfam" id="TIGR00350">
    <property type="entry name" value="lytR_cpsA_psr"/>
    <property type="match status" value="1"/>
</dbReference>
<feature type="transmembrane region" description="Helical" evidence="3">
    <location>
        <begin position="162"/>
        <end position="181"/>
    </location>
</feature>
<dbReference type="Proteomes" id="UP000467240">
    <property type="component" value="Unassembled WGS sequence"/>
</dbReference>
<dbReference type="EMBL" id="WBJZ01000006">
    <property type="protein sequence ID" value="KAB1659465.1"/>
    <property type="molecule type" value="Genomic_DNA"/>
</dbReference>
<feature type="transmembrane region" description="Helical" evidence="3">
    <location>
        <begin position="89"/>
        <end position="111"/>
    </location>
</feature>
<dbReference type="AlphaFoldDB" id="A0A7J5BYN2"/>
<keyword evidence="3" id="KW-0812">Transmembrane</keyword>